<protein>
    <submittedName>
        <fullName evidence="7">Carotenoid oxygenase</fullName>
    </submittedName>
</protein>
<dbReference type="GO" id="GO:0016121">
    <property type="term" value="P:carotene catabolic process"/>
    <property type="evidence" value="ECO:0007669"/>
    <property type="project" value="TreeGrafter"/>
</dbReference>
<evidence type="ECO:0000256" key="3">
    <source>
        <dbReference type="ARBA" id="ARBA00022723"/>
    </source>
</evidence>
<evidence type="ECO:0000256" key="2">
    <source>
        <dbReference type="ARBA" id="ARBA00006787"/>
    </source>
</evidence>
<reference evidence="7" key="1">
    <citation type="submission" date="2021-02" db="EMBL/GenBank/DDBJ databases">
        <title>First Annotated Genome of the Yellow-green Alga Tribonema minus.</title>
        <authorList>
            <person name="Mahan K.M."/>
        </authorList>
    </citation>
    <scope>NUCLEOTIDE SEQUENCE</scope>
    <source>
        <strain evidence="7">UTEX B ZZ1240</strain>
    </source>
</reference>
<dbReference type="PANTHER" id="PTHR10543">
    <property type="entry name" value="BETA-CAROTENE DIOXYGENASE"/>
    <property type="match status" value="1"/>
</dbReference>
<comment type="cofactor">
    <cofactor evidence="1">
        <name>Fe(2+)</name>
        <dbReference type="ChEBI" id="CHEBI:29033"/>
    </cofactor>
</comment>
<sequence>MAYDEEAYKGCFDNAAQEWFGELKPTSGAFPEDLEGTFFANGPGKFQINGQRFKNPFEGDGMVSAVTFAEGGGRAHFRNRFVRTKGLAKEEAAGKVLRANNRQPMGYCAAWAGSLLDRRRNFANRGVLYWGRLCLAMWDGGLPWKIDPKNLETYFQDDVKGYLRKGDKGGETMASRARVDGANNRLVIFGYDGAAKVCVREFNDKLQCGRIREDALPGGPALISDFAITERYYVFSVPKVTLDKLPYTLGLKGLDEALAQPSDAPTSIVLIPRSADTKLRPITIPADPHICWGIANAFDGDDDTVVIDMVRMDPLHLGAAAARAGAAPGISGDSGAFSYAAAVPPRRLVRYTVPVGDGAAAVQQRELCARHCDYATVAARDGARRHRYVYCGVGADAAGGSPHARTPRPPPRRRPSPIQGVCSVDTETGAESVWMAGEKEFLGAISHAPARDGDEAHGGYVIGILTDGLARSSELVVLRALDIAAGPVCRAPINGNIPPSFGAWFTPGAAAAWSPEALDKSFALANLFKRKGWNEAKSEFSSLGMNMLD</sequence>
<dbReference type="PANTHER" id="PTHR10543:SF89">
    <property type="entry name" value="CAROTENOID 9,10(9',10')-CLEAVAGE DIOXYGENASE 1"/>
    <property type="match status" value="1"/>
</dbReference>
<accession>A0A835ZHX0</accession>
<dbReference type="GO" id="GO:0046872">
    <property type="term" value="F:metal ion binding"/>
    <property type="evidence" value="ECO:0007669"/>
    <property type="project" value="UniProtKB-KW"/>
</dbReference>
<dbReference type="EMBL" id="JAFCMP010000017">
    <property type="protein sequence ID" value="KAG5191600.1"/>
    <property type="molecule type" value="Genomic_DNA"/>
</dbReference>
<dbReference type="Proteomes" id="UP000664859">
    <property type="component" value="Unassembled WGS sequence"/>
</dbReference>
<evidence type="ECO:0000256" key="4">
    <source>
        <dbReference type="ARBA" id="ARBA00023002"/>
    </source>
</evidence>
<gene>
    <name evidence="7" type="ORF">JKP88DRAFT_266486</name>
</gene>
<evidence type="ECO:0000256" key="6">
    <source>
        <dbReference type="SAM" id="MobiDB-lite"/>
    </source>
</evidence>
<proteinExistence type="inferred from homology"/>
<evidence type="ECO:0000256" key="1">
    <source>
        <dbReference type="ARBA" id="ARBA00001954"/>
    </source>
</evidence>
<comment type="caution">
    <text evidence="7">The sequence shown here is derived from an EMBL/GenBank/DDBJ whole genome shotgun (WGS) entry which is preliminary data.</text>
</comment>
<dbReference type="OrthoDB" id="1069523at2759"/>
<keyword evidence="5" id="KW-0408">Iron</keyword>
<feature type="region of interest" description="Disordered" evidence="6">
    <location>
        <begin position="399"/>
        <end position="421"/>
    </location>
</feature>
<evidence type="ECO:0000256" key="5">
    <source>
        <dbReference type="ARBA" id="ARBA00023004"/>
    </source>
</evidence>
<organism evidence="7 8">
    <name type="scientific">Tribonema minus</name>
    <dbReference type="NCBI Taxonomy" id="303371"/>
    <lineage>
        <taxon>Eukaryota</taxon>
        <taxon>Sar</taxon>
        <taxon>Stramenopiles</taxon>
        <taxon>Ochrophyta</taxon>
        <taxon>PX clade</taxon>
        <taxon>Xanthophyceae</taxon>
        <taxon>Tribonematales</taxon>
        <taxon>Tribonemataceae</taxon>
        <taxon>Tribonema</taxon>
    </lineage>
</organism>
<keyword evidence="3" id="KW-0479">Metal-binding</keyword>
<keyword evidence="8" id="KW-1185">Reference proteome</keyword>
<keyword evidence="4" id="KW-0560">Oxidoreductase</keyword>
<dbReference type="GO" id="GO:0010436">
    <property type="term" value="F:carotenoid dioxygenase activity"/>
    <property type="evidence" value="ECO:0007669"/>
    <property type="project" value="TreeGrafter"/>
</dbReference>
<evidence type="ECO:0000313" key="7">
    <source>
        <dbReference type="EMBL" id="KAG5191600.1"/>
    </source>
</evidence>
<comment type="similarity">
    <text evidence="2">Belongs to the carotenoid oxygenase family.</text>
</comment>
<name>A0A835ZHX0_9STRA</name>
<dbReference type="AlphaFoldDB" id="A0A835ZHX0"/>
<dbReference type="Pfam" id="PF03055">
    <property type="entry name" value="RPE65"/>
    <property type="match status" value="1"/>
</dbReference>
<evidence type="ECO:0000313" key="8">
    <source>
        <dbReference type="Proteomes" id="UP000664859"/>
    </source>
</evidence>
<dbReference type="InterPro" id="IPR004294">
    <property type="entry name" value="Carotenoid_Oase"/>
</dbReference>